<protein>
    <submittedName>
        <fullName evidence="1">RloB domain-containing protein</fullName>
    </submittedName>
</protein>
<evidence type="ECO:0000313" key="1">
    <source>
        <dbReference type="EMBL" id="MBO8468580.1"/>
    </source>
</evidence>
<reference evidence="1" key="1">
    <citation type="submission" date="2020-10" db="EMBL/GenBank/DDBJ databases">
        <authorList>
            <person name="Gilroy R."/>
        </authorList>
    </citation>
    <scope>NUCLEOTIDE SEQUENCE</scope>
    <source>
        <strain evidence="1">14700</strain>
    </source>
</reference>
<dbReference type="EMBL" id="JADIMF010000033">
    <property type="protein sequence ID" value="MBO8468580.1"/>
    <property type="molecule type" value="Genomic_DNA"/>
</dbReference>
<name>A0A9D9IAG2_9SPIO</name>
<reference evidence="1" key="2">
    <citation type="journal article" date="2021" name="PeerJ">
        <title>Extensive microbial diversity within the chicken gut microbiome revealed by metagenomics and culture.</title>
        <authorList>
            <person name="Gilroy R."/>
            <person name="Ravi A."/>
            <person name="Getino M."/>
            <person name="Pursley I."/>
            <person name="Horton D.L."/>
            <person name="Alikhan N.F."/>
            <person name="Baker D."/>
            <person name="Gharbi K."/>
            <person name="Hall N."/>
            <person name="Watson M."/>
            <person name="Adriaenssens E.M."/>
            <person name="Foster-Nyarko E."/>
            <person name="Jarju S."/>
            <person name="Secka A."/>
            <person name="Antonio M."/>
            <person name="Oren A."/>
            <person name="Chaudhuri R.R."/>
            <person name="La Ragione R."/>
            <person name="Hildebrand F."/>
            <person name="Pallen M.J."/>
        </authorList>
    </citation>
    <scope>NUCLEOTIDE SEQUENCE</scope>
    <source>
        <strain evidence="1">14700</strain>
    </source>
</reference>
<accession>A0A9D9IAG2</accession>
<evidence type="ECO:0000313" key="2">
    <source>
        <dbReference type="Proteomes" id="UP000810292"/>
    </source>
</evidence>
<dbReference type="Pfam" id="PF13707">
    <property type="entry name" value="RloB"/>
    <property type="match status" value="1"/>
</dbReference>
<organism evidence="1 2">
    <name type="scientific">Candidatus Ornithospirochaeta stercoravium</name>
    <dbReference type="NCBI Taxonomy" id="2840897"/>
    <lineage>
        <taxon>Bacteria</taxon>
        <taxon>Pseudomonadati</taxon>
        <taxon>Spirochaetota</taxon>
        <taxon>Spirochaetia</taxon>
        <taxon>Spirochaetales</taxon>
        <taxon>Spirochaetaceae</taxon>
        <taxon>Spirochaetaceae incertae sedis</taxon>
        <taxon>Candidatus Ornithospirochaeta</taxon>
    </lineage>
</organism>
<proteinExistence type="predicted"/>
<gene>
    <name evidence="1" type="ORF">IAA72_02195</name>
</gene>
<comment type="caution">
    <text evidence="1">The sequence shown here is derived from an EMBL/GenBank/DDBJ whole genome shotgun (WGS) entry which is preliminary data.</text>
</comment>
<dbReference type="AlphaFoldDB" id="A0A9D9IAG2"/>
<dbReference type="InterPro" id="IPR025591">
    <property type="entry name" value="RloB"/>
</dbReference>
<dbReference type="Proteomes" id="UP000810292">
    <property type="component" value="Unassembled WGS sequence"/>
</dbReference>
<sequence>MKTRKKNITQPKETLLLVCATEAEALYFSQMRKDCRYVNLTVMQVPEGKAKNLEALIDFTGRQRSRGRFDSAWALFGFDDLGVGVSDVKEMEEYAAKKKVKMLYFNPTFELWFLLHLGTPGAFVSDAGAIKEKVRTGVTNGTPFSAEYLLTNGLNLHIRLFPMHSKADLGARNYNDIVRTQTGLEATTMPLFDEDIEAICGKADMSHNQKARR</sequence>